<organism evidence="2 3">
    <name type="scientific">Candidatus Obscuribacter phosphatis</name>
    <dbReference type="NCBI Taxonomy" id="1906157"/>
    <lineage>
        <taxon>Bacteria</taxon>
        <taxon>Bacillati</taxon>
        <taxon>Candidatus Melainabacteria</taxon>
        <taxon>Candidatus Obscuribacterales</taxon>
        <taxon>Candidatus Obscuribacteraceae</taxon>
        <taxon>Candidatus Obscuribacter</taxon>
    </lineage>
</organism>
<gene>
    <name evidence="2" type="ORF">J0M35_09835</name>
</gene>
<keyword evidence="1" id="KW-0812">Transmembrane</keyword>
<feature type="transmembrane region" description="Helical" evidence="1">
    <location>
        <begin position="20"/>
        <end position="43"/>
    </location>
</feature>
<protein>
    <submittedName>
        <fullName evidence="2">Uncharacterized protein</fullName>
    </submittedName>
</protein>
<evidence type="ECO:0000313" key="2">
    <source>
        <dbReference type="EMBL" id="MBN8660652.1"/>
    </source>
</evidence>
<dbReference type="EMBL" id="JAFLCK010000012">
    <property type="protein sequence ID" value="MBN8660652.1"/>
    <property type="molecule type" value="Genomic_DNA"/>
</dbReference>
<comment type="caution">
    <text evidence="2">The sequence shown here is derived from an EMBL/GenBank/DDBJ whole genome shotgun (WGS) entry which is preliminary data.</text>
</comment>
<name>A0A8J7PAD2_9BACT</name>
<keyword evidence="1" id="KW-0472">Membrane</keyword>
<evidence type="ECO:0000256" key="1">
    <source>
        <dbReference type="SAM" id="Phobius"/>
    </source>
</evidence>
<proteinExistence type="predicted"/>
<evidence type="ECO:0000313" key="3">
    <source>
        <dbReference type="Proteomes" id="UP000664277"/>
    </source>
</evidence>
<reference evidence="2" key="1">
    <citation type="submission" date="2021-02" db="EMBL/GenBank/DDBJ databases">
        <title>Genome-Resolved Metagenomics of a Microbial Community Performing Photosynthetic Biological Nutrient Removal.</title>
        <authorList>
            <person name="Mcdaniel E.A."/>
        </authorList>
    </citation>
    <scope>NUCLEOTIDE SEQUENCE</scope>
    <source>
        <strain evidence="2">UWPOB_OBS1</strain>
    </source>
</reference>
<sequence>MLAQKKSHKCKAPQRNHGAATGLVIVSTFLLIICIVGLFQLSMIMGGSRQVRNAVDAGVLNISKRIIEVKVPANPQYKDVADSTGNVGISNINRIWGKAYLVNANAESMKADGQAGSNTETAAEAAFGHAKNLNDMLFNKVSDENVLNMYFQQLAHQRQASMVKANKVEKSQADTISIAMIDRGLESNLSYTNGQLPDRITAQGTTFGNKSYLKGYVPMQANNHQFSFTSFRQGEMPHLIDDTYFENNSAAKPIGGAYTPLPNAFKRHGEVDSMSGKLTAVACAAANPQRTYTLAIPYSFVTIQVGNTAKWHVDQKKIKETTYGFKPEEQKGIKDYPLPSGGMLYGNASLGNEYSAATTLLEVIEALPGDHNQAFKKLLQRIKEIDPDFNQEKLYKLLQSAAFNKEEAPASSGTAQPRKYFIYPVYSSADNTDPTIKIGSDKQNLPSWLNPDNPPEGLDKTVIQETKQKDKPNYCWGYVVGGKSSSVKHYTEVYGDVLWQPGTGFGQHLGELRFARVTDIYFVDEPDSGP</sequence>
<accession>A0A8J7PAD2</accession>
<dbReference type="AlphaFoldDB" id="A0A8J7PAD2"/>
<dbReference type="Proteomes" id="UP000664277">
    <property type="component" value="Unassembled WGS sequence"/>
</dbReference>
<keyword evidence="1" id="KW-1133">Transmembrane helix</keyword>